<comment type="caution">
    <text evidence="2">The sequence shown here is derived from an EMBL/GenBank/DDBJ whole genome shotgun (WGS) entry which is preliminary data.</text>
</comment>
<feature type="chain" id="PRO_5046654027" evidence="1">
    <location>
        <begin position="26"/>
        <end position="225"/>
    </location>
</feature>
<protein>
    <submittedName>
        <fullName evidence="2">Uncharacterized protein</fullName>
    </submittedName>
</protein>
<evidence type="ECO:0000313" key="2">
    <source>
        <dbReference type="EMBL" id="KAH0755376.1"/>
    </source>
</evidence>
<gene>
    <name evidence="2" type="ORF">KY290_025646</name>
</gene>
<reference evidence="2 3" key="1">
    <citation type="journal article" date="2021" name="bioRxiv">
        <title>Chromosome-scale and haplotype-resolved genome assembly of a tetraploid potato cultivar.</title>
        <authorList>
            <person name="Sun H."/>
            <person name="Jiao W.-B."/>
            <person name="Krause K."/>
            <person name="Campoy J.A."/>
            <person name="Goel M."/>
            <person name="Folz-Donahue K."/>
            <person name="Kukat C."/>
            <person name="Huettel B."/>
            <person name="Schneeberger K."/>
        </authorList>
    </citation>
    <scope>NUCLEOTIDE SEQUENCE [LARGE SCALE GENOMIC DNA]</scope>
    <source>
        <strain evidence="2">SolTubOtavaFocal</strain>
        <tissue evidence="2">Leaves</tissue>
    </source>
</reference>
<keyword evidence="3" id="KW-1185">Reference proteome</keyword>
<name>A0ABQ7UW74_SOLTU</name>
<keyword evidence="1" id="KW-0732">Signal</keyword>
<evidence type="ECO:0000256" key="1">
    <source>
        <dbReference type="SAM" id="SignalP"/>
    </source>
</evidence>
<dbReference type="Proteomes" id="UP000826656">
    <property type="component" value="Unassembled WGS sequence"/>
</dbReference>
<accession>A0ABQ7UW74</accession>
<dbReference type="EMBL" id="JAIVGD010000018">
    <property type="protein sequence ID" value="KAH0755376.1"/>
    <property type="molecule type" value="Genomic_DNA"/>
</dbReference>
<feature type="signal peptide" evidence="1">
    <location>
        <begin position="1"/>
        <end position="25"/>
    </location>
</feature>
<proteinExistence type="predicted"/>
<sequence length="225" mass="24628">MTRGYVILMFLMAAVVLCSHQQAVAKNIASATTSCSDSYKGKIKKCMTQTVSIDKCCPLFKRTIGANCKCYNYAEDLDNQALITLQSYCDINNPCKSVQKVVADGSRTGTVEAVATISASTSPRVRPQVQTKCSATDKAKVKTCMTKTSSIDACCPTFRSILGKSCPCYNYAMKLDNQALITLEAYCDVNNPCNKVQRNKSLFPTANFALSHLPRSYLVLYALKN</sequence>
<organism evidence="2 3">
    <name type="scientific">Solanum tuberosum</name>
    <name type="common">Potato</name>
    <dbReference type="NCBI Taxonomy" id="4113"/>
    <lineage>
        <taxon>Eukaryota</taxon>
        <taxon>Viridiplantae</taxon>
        <taxon>Streptophyta</taxon>
        <taxon>Embryophyta</taxon>
        <taxon>Tracheophyta</taxon>
        <taxon>Spermatophyta</taxon>
        <taxon>Magnoliopsida</taxon>
        <taxon>eudicotyledons</taxon>
        <taxon>Gunneridae</taxon>
        <taxon>Pentapetalae</taxon>
        <taxon>asterids</taxon>
        <taxon>lamiids</taxon>
        <taxon>Solanales</taxon>
        <taxon>Solanaceae</taxon>
        <taxon>Solanoideae</taxon>
        <taxon>Solaneae</taxon>
        <taxon>Solanum</taxon>
    </lineage>
</organism>
<evidence type="ECO:0000313" key="3">
    <source>
        <dbReference type="Proteomes" id="UP000826656"/>
    </source>
</evidence>